<sequence>MRPLMVFCVLSIALLPSTFASPEAAESKWRDFKARHAKQHAPHEELERRQRFLEKDAEIEAHNARYAAGLETFSRRHSQYSDLSDAEFAEVALGFTPAVNASDIPEAQLEEMPSMPQQFDWRSYGIMTPVKNQLYCGSCYAFAVAGALEAYLKWTTGRNFDLSEQDVVDCSYHIKGRMNNGCKGGWPTHVYNYYNQKDLVMENQYPYTSGTRRIRGQCQFYRPLTDFVQNRLNIRNLRPRNEDEMAQLLVSKGPLTVAIAADNEYKQFFNELGDGVFNNANAIGLSPNHAVVLAGLGVQNGQKYWLIKNSWGTEWGVGGYGKIARGLNMCGILKFGVFFVE</sequence>
<comment type="similarity">
    <text evidence="1">Belongs to the peptidase C1 family.</text>
</comment>
<dbReference type="InterPro" id="IPR025661">
    <property type="entry name" value="Pept_asp_AS"/>
</dbReference>
<reference evidence="10" key="1">
    <citation type="journal article" date="2012" name="Parasitology">
        <title>Assessment of cathepsin D and L-like proteinases of poultry red mite, Dermanyssus gallinae (De Geer), as potential vaccine antigens.</title>
        <authorList>
            <person name="Bartley K."/>
            <person name="Huntley J.F."/>
            <person name="Wright H.W."/>
            <person name="Nath M."/>
            <person name="Nisbet A.J."/>
        </authorList>
    </citation>
    <scope>NUCLEOTIDE SEQUENCE</scope>
</reference>
<dbReference type="GO" id="GO:0008234">
    <property type="term" value="F:cysteine-type peptidase activity"/>
    <property type="evidence" value="ECO:0007669"/>
    <property type="project" value="UniProtKB-KW"/>
</dbReference>
<dbReference type="AlphaFoldDB" id="G3C8U0"/>
<evidence type="ECO:0000256" key="7">
    <source>
        <dbReference type="SAM" id="SignalP"/>
    </source>
</evidence>
<keyword evidence="5" id="KW-0865">Zymogen</keyword>
<dbReference type="InterPro" id="IPR013128">
    <property type="entry name" value="Peptidase_C1A"/>
</dbReference>
<organism evidence="10">
    <name type="scientific">Dermanyssus gallinae</name>
    <dbReference type="NCBI Taxonomy" id="34641"/>
    <lineage>
        <taxon>Eukaryota</taxon>
        <taxon>Metazoa</taxon>
        <taxon>Ecdysozoa</taxon>
        <taxon>Arthropoda</taxon>
        <taxon>Chelicerata</taxon>
        <taxon>Arachnida</taxon>
        <taxon>Acari</taxon>
        <taxon>Parasitiformes</taxon>
        <taxon>Mesostigmata</taxon>
        <taxon>Gamasina</taxon>
        <taxon>Dermanyssoidea</taxon>
        <taxon>Dermanyssidae</taxon>
        <taxon>Dermanyssus</taxon>
    </lineage>
</organism>
<dbReference type="PRINTS" id="PR00705">
    <property type="entry name" value="PAPAIN"/>
</dbReference>
<keyword evidence="3" id="KW-0378">Hydrolase</keyword>
<gene>
    <name evidence="10" type="primary">catL-1</name>
</gene>
<dbReference type="SMART" id="SM00645">
    <property type="entry name" value="Pept_C1"/>
    <property type="match status" value="1"/>
</dbReference>
<accession>G3C8U0</accession>
<dbReference type="PROSITE" id="PS00640">
    <property type="entry name" value="THIOL_PROTEASE_ASN"/>
    <property type="match status" value="1"/>
</dbReference>
<dbReference type="InterPro" id="IPR013201">
    <property type="entry name" value="Prot_inhib_I29"/>
</dbReference>
<dbReference type="SMART" id="SM00848">
    <property type="entry name" value="Inhibitor_I29"/>
    <property type="match status" value="1"/>
</dbReference>
<evidence type="ECO:0000256" key="4">
    <source>
        <dbReference type="ARBA" id="ARBA00022807"/>
    </source>
</evidence>
<evidence type="ECO:0000256" key="5">
    <source>
        <dbReference type="ARBA" id="ARBA00023145"/>
    </source>
</evidence>
<dbReference type="Pfam" id="PF00112">
    <property type="entry name" value="Peptidase_C1"/>
    <property type="match status" value="1"/>
</dbReference>
<dbReference type="InterPro" id="IPR000169">
    <property type="entry name" value="Pept_cys_AS"/>
</dbReference>
<dbReference type="InterPro" id="IPR038765">
    <property type="entry name" value="Papain-like_cys_pep_sf"/>
</dbReference>
<evidence type="ECO:0000256" key="3">
    <source>
        <dbReference type="ARBA" id="ARBA00022801"/>
    </source>
</evidence>
<feature type="signal peptide" evidence="7">
    <location>
        <begin position="1"/>
        <end position="20"/>
    </location>
</feature>
<feature type="chain" id="PRO_5018541195" evidence="7">
    <location>
        <begin position="21"/>
        <end position="341"/>
    </location>
</feature>
<dbReference type="Gene3D" id="3.90.70.10">
    <property type="entry name" value="Cysteine proteinases"/>
    <property type="match status" value="1"/>
</dbReference>
<protein>
    <submittedName>
        <fullName evidence="10">Cathepsin L-1</fullName>
    </submittedName>
</protein>
<dbReference type="SMR" id="G3C8U0"/>
<evidence type="ECO:0000256" key="1">
    <source>
        <dbReference type="ARBA" id="ARBA00008455"/>
    </source>
</evidence>
<dbReference type="EMBL" id="HE565351">
    <property type="protein sequence ID" value="CCC33064.1"/>
    <property type="molecule type" value="mRNA"/>
</dbReference>
<dbReference type="InterPro" id="IPR039417">
    <property type="entry name" value="Peptidase_C1A_papain-like"/>
</dbReference>
<feature type="domain" description="Peptidase C1A papain C-terminal" evidence="8">
    <location>
        <begin position="115"/>
        <end position="340"/>
    </location>
</feature>
<name>G3C8U0_9ACAR</name>
<keyword evidence="6" id="KW-1015">Disulfide bond</keyword>
<feature type="domain" description="Cathepsin propeptide inhibitor" evidence="9">
    <location>
        <begin position="29"/>
        <end position="88"/>
    </location>
</feature>
<keyword evidence="2" id="KW-0645">Protease</keyword>
<dbReference type="Pfam" id="PF08246">
    <property type="entry name" value="Inhibitor_I29"/>
    <property type="match status" value="1"/>
</dbReference>
<dbReference type="PROSITE" id="PS00139">
    <property type="entry name" value="THIOL_PROTEASE_CYS"/>
    <property type="match status" value="1"/>
</dbReference>
<proteinExistence type="evidence at transcript level"/>
<dbReference type="CDD" id="cd02248">
    <property type="entry name" value="Peptidase_C1A"/>
    <property type="match status" value="1"/>
</dbReference>
<dbReference type="PANTHER" id="PTHR12411">
    <property type="entry name" value="CYSTEINE PROTEASE FAMILY C1-RELATED"/>
    <property type="match status" value="1"/>
</dbReference>
<evidence type="ECO:0000259" key="8">
    <source>
        <dbReference type="SMART" id="SM00645"/>
    </source>
</evidence>
<evidence type="ECO:0000259" key="9">
    <source>
        <dbReference type="SMART" id="SM00848"/>
    </source>
</evidence>
<keyword evidence="7" id="KW-0732">Signal</keyword>
<keyword evidence="4" id="KW-0788">Thiol protease</keyword>
<evidence type="ECO:0000256" key="6">
    <source>
        <dbReference type="ARBA" id="ARBA00023157"/>
    </source>
</evidence>
<evidence type="ECO:0000256" key="2">
    <source>
        <dbReference type="ARBA" id="ARBA00022670"/>
    </source>
</evidence>
<evidence type="ECO:0000313" key="10">
    <source>
        <dbReference type="EMBL" id="CCC33064.1"/>
    </source>
</evidence>
<dbReference type="SUPFAM" id="SSF54001">
    <property type="entry name" value="Cysteine proteinases"/>
    <property type="match status" value="1"/>
</dbReference>
<dbReference type="InterPro" id="IPR000668">
    <property type="entry name" value="Peptidase_C1A_C"/>
</dbReference>
<dbReference type="GO" id="GO:0006508">
    <property type="term" value="P:proteolysis"/>
    <property type="evidence" value="ECO:0007669"/>
    <property type="project" value="UniProtKB-KW"/>
</dbReference>